<feature type="domain" description="Solute-binding protein family 5" evidence="6">
    <location>
        <begin position="86"/>
        <end position="476"/>
    </location>
</feature>
<organism evidence="7 8">
    <name type="scientific">Auraticoccus monumenti</name>
    <dbReference type="NCBI Taxonomy" id="675864"/>
    <lineage>
        <taxon>Bacteria</taxon>
        <taxon>Bacillati</taxon>
        <taxon>Actinomycetota</taxon>
        <taxon>Actinomycetes</taxon>
        <taxon>Propionibacteriales</taxon>
        <taxon>Propionibacteriaceae</taxon>
        <taxon>Auraticoccus</taxon>
    </lineage>
</organism>
<proteinExistence type="inferred from homology"/>
<dbReference type="InterPro" id="IPR000914">
    <property type="entry name" value="SBP_5_dom"/>
</dbReference>
<dbReference type="Pfam" id="PF00496">
    <property type="entry name" value="SBP_bac_5"/>
    <property type="match status" value="1"/>
</dbReference>
<dbReference type="EMBL" id="LT629688">
    <property type="protein sequence ID" value="SDE65428.1"/>
    <property type="molecule type" value="Genomic_DNA"/>
</dbReference>
<evidence type="ECO:0000256" key="2">
    <source>
        <dbReference type="ARBA" id="ARBA00022448"/>
    </source>
</evidence>
<evidence type="ECO:0000256" key="4">
    <source>
        <dbReference type="SAM" id="MobiDB-lite"/>
    </source>
</evidence>
<dbReference type="SUPFAM" id="SSF53850">
    <property type="entry name" value="Periplasmic binding protein-like II"/>
    <property type="match status" value="1"/>
</dbReference>
<reference evidence="7 8" key="1">
    <citation type="submission" date="2016-10" db="EMBL/GenBank/DDBJ databases">
        <authorList>
            <person name="de Groot N.N."/>
        </authorList>
    </citation>
    <scope>NUCLEOTIDE SEQUENCE [LARGE SCALE GENOMIC DNA]</scope>
    <source>
        <strain evidence="7 8">MON 2.2</strain>
    </source>
</reference>
<feature type="region of interest" description="Disordered" evidence="4">
    <location>
        <begin position="199"/>
        <end position="235"/>
    </location>
</feature>
<gene>
    <name evidence="7" type="ORF">SAMN04489747_4002</name>
</gene>
<dbReference type="PANTHER" id="PTHR30290">
    <property type="entry name" value="PERIPLASMIC BINDING COMPONENT OF ABC TRANSPORTER"/>
    <property type="match status" value="1"/>
</dbReference>
<dbReference type="GO" id="GO:0015833">
    <property type="term" value="P:peptide transport"/>
    <property type="evidence" value="ECO:0007669"/>
    <property type="project" value="TreeGrafter"/>
</dbReference>
<dbReference type="AlphaFoldDB" id="A0A1G7EP34"/>
<dbReference type="PROSITE" id="PS51257">
    <property type="entry name" value="PROKAR_LIPOPROTEIN"/>
    <property type="match status" value="1"/>
</dbReference>
<accession>A0A1G7EP34</accession>
<name>A0A1G7EP34_9ACTN</name>
<dbReference type="Proteomes" id="UP000198546">
    <property type="component" value="Chromosome i"/>
</dbReference>
<dbReference type="GO" id="GO:0042597">
    <property type="term" value="C:periplasmic space"/>
    <property type="evidence" value="ECO:0007669"/>
    <property type="project" value="UniProtKB-ARBA"/>
</dbReference>
<dbReference type="RefSeq" id="WP_231946414.1">
    <property type="nucleotide sequence ID" value="NZ_LT629688.1"/>
</dbReference>
<dbReference type="PIRSF" id="PIRSF002741">
    <property type="entry name" value="MppA"/>
    <property type="match status" value="1"/>
</dbReference>
<keyword evidence="2" id="KW-0813">Transport</keyword>
<evidence type="ECO:0000259" key="6">
    <source>
        <dbReference type="Pfam" id="PF00496"/>
    </source>
</evidence>
<dbReference type="PANTHER" id="PTHR30290:SF9">
    <property type="entry name" value="OLIGOPEPTIDE-BINDING PROTEIN APPA"/>
    <property type="match status" value="1"/>
</dbReference>
<dbReference type="STRING" id="675864.SAMN04489747_4002"/>
<evidence type="ECO:0000313" key="8">
    <source>
        <dbReference type="Proteomes" id="UP000198546"/>
    </source>
</evidence>
<evidence type="ECO:0000256" key="5">
    <source>
        <dbReference type="SAM" id="SignalP"/>
    </source>
</evidence>
<keyword evidence="3 5" id="KW-0732">Signal</keyword>
<dbReference type="InterPro" id="IPR030678">
    <property type="entry name" value="Peptide/Ni-bd"/>
</dbReference>
<comment type="similarity">
    <text evidence="1">Belongs to the bacterial solute-binding protein 5 family.</text>
</comment>
<evidence type="ECO:0000256" key="1">
    <source>
        <dbReference type="ARBA" id="ARBA00005695"/>
    </source>
</evidence>
<evidence type="ECO:0000256" key="3">
    <source>
        <dbReference type="ARBA" id="ARBA00022729"/>
    </source>
</evidence>
<dbReference type="GO" id="GO:1904680">
    <property type="term" value="F:peptide transmembrane transporter activity"/>
    <property type="evidence" value="ECO:0007669"/>
    <property type="project" value="TreeGrafter"/>
</dbReference>
<dbReference type="InterPro" id="IPR039424">
    <property type="entry name" value="SBP_5"/>
</dbReference>
<dbReference type="GO" id="GO:0043190">
    <property type="term" value="C:ATP-binding cassette (ABC) transporter complex"/>
    <property type="evidence" value="ECO:0007669"/>
    <property type="project" value="InterPro"/>
</dbReference>
<feature type="chain" id="PRO_5009240856" evidence="5">
    <location>
        <begin position="27"/>
        <end position="554"/>
    </location>
</feature>
<feature type="signal peptide" evidence="5">
    <location>
        <begin position="1"/>
        <end position="26"/>
    </location>
</feature>
<dbReference type="Gene3D" id="3.40.190.10">
    <property type="entry name" value="Periplasmic binding protein-like II"/>
    <property type="match status" value="1"/>
</dbReference>
<evidence type="ECO:0000313" key="7">
    <source>
        <dbReference type="EMBL" id="SDE65428.1"/>
    </source>
</evidence>
<dbReference type="Gene3D" id="3.10.105.10">
    <property type="entry name" value="Dipeptide-binding Protein, Domain 3"/>
    <property type="match status" value="1"/>
</dbReference>
<keyword evidence="8" id="KW-1185">Reference proteome</keyword>
<dbReference type="CDD" id="cd08493">
    <property type="entry name" value="PBP2_DppA_like"/>
    <property type="match status" value="1"/>
</dbReference>
<protein>
    <submittedName>
        <fullName evidence="7">Peptide/nickel transport system substrate-binding protein</fullName>
    </submittedName>
</protein>
<sequence length="554" mass="60629">MKQTVFRRGAALVASLALMSGLAACAESQREPDPATDGGEEQTFVFAASSDPVMMDPAMASDGETFRVARQIFEGLVSTVPGTTDLAPSLATEWTSSEDGLSHTFTLREGVTFHDGTAFDAEAVCANFDRWYNWTGINQSENITYYYGKLFRGFKGDDTALYKSCTADSATEATVELNSPFAAFIQAMTLPAFSMQSPTALAEHNADDTAGSEDDPRFSSYATEHPTGTGPFKFDSWERDQQVTLTRNDDYWGEKAIVSKAIVRTISDPTARTQELQQGSIDGYDLVAPADLQPLQDAGFTIQNRPAFNILYLALNQNTEAMKDVRVRQAISHAIDKEAIIAQTLPEGSKAATQFMPDLVNGYSEDVTVYEYDVQKAKDLLAEAGQEDLTIRLAYPTGVSRPYMPTPEDTFVAVQSQLEAAGITVEPVAAKWSPDYLDMVQGDGGVDKRDMHFLGWTGDYNDPDNFVGTFFGKKGNEFGFEEEELFSALKDARELPTLEEQTGAYQEINNQIAELVPGVPLAHPAPSLAFRPQVQGYTASPVQDEVWNTVSLTE</sequence>
<dbReference type="Gene3D" id="3.90.76.10">
    <property type="entry name" value="Dipeptide-binding Protein, Domain 1"/>
    <property type="match status" value="1"/>
</dbReference>